<dbReference type="EMBL" id="VTPS01000005">
    <property type="protein sequence ID" value="TZE82596.1"/>
    <property type="molecule type" value="Genomic_DNA"/>
</dbReference>
<dbReference type="SMART" id="SM00530">
    <property type="entry name" value="HTH_XRE"/>
    <property type="match status" value="1"/>
</dbReference>
<gene>
    <name evidence="3" type="ORF">FWJ32_04795</name>
</gene>
<protein>
    <submittedName>
        <fullName evidence="3">Helix-turn-helix transcriptional regulator</fullName>
    </submittedName>
</protein>
<dbReference type="SUPFAM" id="SSF47413">
    <property type="entry name" value="lambda repressor-like DNA-binding domains"/>
    <property type="match status" value="1"/>
</dbReference>
<dbReference type="Proteomes" id="UP000322976">
    <property type="component" value="Unassembled WGS sequence"/>
</dbReference>
<proteinExistence type="predicted"/>
<evidence type="ECO:0000313" key="3">
    <source>
        <dbReference type="EMBL" id="TZE82596.1"/>
    </source>
</evidence>
<evidence type="ECO:0000259" key="2">
    <source>
        <dbReference type="PROSITE" id="PS50943"/>
    </source>
</evidence>
<feature type="domain" description="HTH cro/C1-type" evidence="2">
    <location>
        <begin position="6"/>
        <end position="60"/>
    </location>
</feature>
<evidence type="ECO:0000313" key="4">
    <source>
        <dbReference type="Proteomes" id="UP000322976"/>
    </source>
</evidence>
<dbReference type="Pfam" id="PF01381">
    <property type="entry name" value="HTH_3"/>
    <property type="match status" value="1"/>
</dbReference>
<dbReference type="AlphaFoldDB" id="A0A5D8QFJ2"/>
<keyword evidence="4" id="KW-1185">Reference proteome</keyword>
<comment type="caution">
    <text evidence="3">The sequence shown here is derived from an EMBL/GenBank/DDBJ whole genome shotgun (WGS) entry which is preliminary data.</text>
</comment>
<name>A0A5D8QFJ2_9THEO</name>
<dbReference type="GO" id="GO:0003677">
    <property type="term" value="F:DNA binding"/>
    <property type="evidence" value="ECO:0007669"/>
    <property type="project" value="UniProtKB-KW"/>
</dbReference>
<organism evidence="3 4">
    <name type="scientific">Calorimonas adulescens</name>
    <dbReference type="NCBI Taxonomy" id="2606906"/>
    <lineage>
        <taxon>Bacteria</taxon>
        <taxon>Bacillati</taxon>
        <taxon>Bacillota</taxon>
        <taxon>Clostridia</taxon>
        <taxon>Thermoanaerobacterales</taxon>
        <taxon>Thermoanaerobacteraceae</taxon>
        <taxon>Calorimonas</taxon>
    </lineage>
</organism>
<dbReference type="PANTHER" id="PTHR46558">
    <property type="entry name" value="TRACRIPTIONAL REGULATORY PROTEIN-RELATED-RELATED"/>
    <property type="match status" value="1"/>
</dbReference>
<dbReference type="PANTHER" id="PTHR46558:SF14">
    <property type="entry name" value="HTH-TYPE TRANSCRIPTIONAL REGULATOR ANSR"/>
    <property type="match status" value="1"/>
</dbReference>
<reference evidence="3 4" key="1">
    <citation type="submission" date="2019-08" db="EMBL/GenBank/DDBJ databases">
        <title>Calorimonas adulescens gen. nov., sp. nov., an anaerobic thermophilic bacterium from Sakhalin hot spring.</title>
        <authorList>
            <person name="Khomyakova M.A."/>
            <person name="Merkel A.Y."/>
            <person name="Novikov A."/>
            <person name="Bonch-Osmolovskaya E.A."/>
            <person name="Slobodkin A.I."/>
        </authorList>
    </citation>
    <scope>NUCLEOTIDE SEQUENCE [LARGE SCALE GENOMIC DNA]</scope>
    <source>
        <strain evidence="3 4">A05MB</strain>
    </source>
</reference>
<dbReference type="InterPro" id="IPR010982">
    <property type="entry name" value="Lambda_DNA-bd_dom_sf"/>
</dbReference>
<dbReference type="InterPro" id="IPR001387">
    <property type="entry name" value="Cro/C1-type_HTH"/>
</dbReference>
<dbReference type="CDD" id="cd00093">
    <property type="entry name" value="HTH_XRE"/>
    <property type="match status" value="1"/>
</dbReference>
<sequence length="129" mass="14971">MFGDVLHRLRKEKHLTQRELADKLSISRSALSLYESNKREPDFATLKKIADFFNVSLDYLLDREVGNTSTNDYKIPDYISEVLKDPDITQAFKELKNMSEEEIKSLAVHLYAIKLMRTKEKESKGTNKS</sequence>
<evidence type="ECO:0000256" key="1">
    <source>
        <dbReference type="ARBA" id="ARBA00023125"/>
    </source>
</evidence>
<keyword evidence="1" id="KW-0238">DNA-binding</keyword>
<accession>A0A5D8QFJ2</accession>
<dbReference type="Gene3D" id="1.10.260.40">
    <property type="entry name" value="lambda repressor-like DNA-binding domains"/>
    <property type="match status" value="1"/>
</dbReference>
<dbReference type="RefSeq" id="WP_149544836.1">
    <property type="nucleotide sequence ID" value="NZ_VTPS01000005.1"/>
</dbReference>
<dbReference type="PROSITE" id="PS50943">
    <property type="entry name" value="HTH_CROC1"/>
    <property type="match status" value="1"/>
</dbReference>